<dbReference type="Proteomes" id="UP001291653">
    <property type="component" value="Plasmid pYSPA8-1"/>
</dbReference>
<dbReference type="EMBL" id="LC735414">
    <property type="protein sequence ID" value="BDT39575.1"/>
    <property type="molecule type" value="Genomic_DNA"/>
</dbReference>
<feature type="region of interest" description="Disordered" evidence="1">
    <location>
        <begin position="466"/>
        <end position="485"/>
    </location>
</feature>
<protein>
    <submittedName>
        <fullName evidence="2">Uncharacterized protein</fullName>
    </submittedName>
</protein>
<name>A0AA86IXX8_9ACTN</name>
<reference evidence="2 3" key="1">
    <citation type="submission" date="2022-10" db="EMBL/GenBank/DDBJ databases">
        <title>Draft genome sequence of Streptomyces sp. YSPA8.</title>
        <authorList>
            <person name="Moriuchi R."/>
            <person name="Dohra H."/>
            <person name="Yamamura H."/>
            <person name="Kodani S."/>
        </authorList>
    </citation>
    <scope>NUCLEOTIDE SEQUENCE [LARGE SCALE GENOMIC DNA]</scope>
    <source>
        <strain evidence="2 3">YSPA8</strain>
        <plasmid evidence="2 3">pYSPA8-1</plasmid>
    </source>
</reference>
<feature type="region of interest" description="Disordered" evidence="1">
    <location>
        <begin position="1"/>
        <end position="25"/>
    </location>
</feature>
<evidence type="ECO:0000313" key="2">
    <source>
        <dbReference type="EMBL" id="BDT39575.1"/>
    </source>
</evidence>
<evidence type="ECO:0000256" key="1">
    <source>
        <dbReference type="SAM" id="MobiDB-lite"/>
    </source>
</evidence>
<accession>A0AA86IXX8</accession>
<dbReference type="RefSeq" id="WP_323451934.1">
    <property type="nucleotide sequence ID" value="NZ_LC735414.1"/>
</dbReference>
<feature type="region of interest" description="Disordered" evidence="1">
    <location>
        <begin position="379"/>
        <end position="412"/>
    </location>
</feature>
<feature type="compositionally biased region" description="Basic and acidic residues" evidence="1">
    <location>
        <begin position="468"/>
        <end position="479"/>
    </location>
</feature>
<feature type="compositionally biased region" description="Low complexity" evidence="1">
    <location>
        <begin position="223"/>
        <end position="234"/>
    </location>
</feature>
<gene>
    <name evidence="2" type="ORF">SYYSPA8_37285</name>
</gene>
<proteinExistence type="predicted"/>
<sequence>MHKHDTSGAAGTAPARRAGEQGAEGRNKPCTVLLVITRTANPDSAAISTRALPADLRASFADLLRLPTSVTSSAAIRDELGLTDYGFRRLRHALVRSGHLVHRSAPVDGGWQHLYAVTDMAGTLPAAGELMAMARRTRAGFSDYSGDTDIPGQFGTSIPNVPVSRFDPYVPGQNGTLRIDVRASGRREPTGAPACGDAREPGANWDVEDRRVTGSCSPRRGEASAPGGPPVAAAKTMRRRVAPVEPVREPVRKTPLSVVGTLPALERLARLPEKQRPAGAGPLWVSNRTCLAVAREGDQGTVEQGLRLLGELELPFWFAPKVWSLLDSGWTTDRLRTLFTDRLDGARSMWGVCESRLNAAVPDGQTAAGVLEAEGPAVVSAGGTQPAGPAPASAPEPEGTGWNGEPEHVEGAAPWDLPRESWHQEESASNPGAPAYASVSDFHASLLEGDPSGANEHMRSSVASMREWITRGNEKRRAAEAVPAR</sequence>
<dbReference type="AlphaFoldDB" id="A0AA86IXX8"/>
<evidence type="ECO:0000313" key="3">
    <source>
        <dbReference type="Proteomes" id="UP001291653"/>
    </source>
</evidence>
<organism evidence="2 3">
    <name type="scientific">Streptomyces yaizuensis</name>
    <dbReference type="NCBI Taxonomy" id="2989713"/>
    <lineage>
        <taxon>Bacteria</taxon>
        <taxon>Bacillati</taxon>
        <taxon>Actinomycetota</taxon>
        <taxon>Actinomycetes</taxon>
        <taxon>Kitasatosporales</taxon>
        <taxon>Streptomycetaceae</taxon>
        <taxon>Streptomyces</taxon>
    </lineage>
</organism>
<keyword evidence="3" id="KW-1185">Reference proteome</keyword>
<geneLocation type="plasmid" evidence="2 3">
    <name>pYSPA8-1</name>
</geneLocation>
<feature type="region of interest" description="Disordered" evidence="1">
    <location>
        <begin position="186"/>
        <end position="245"/>
    </location>
</feature>
<keyword evidence="2" id="KW-0614">Plasmid</keyword>